<dbReference type="AlphaFoldDB" id="A0A2N3NF77"/>
<dbReference type="OrthoDB" id="5227693at2759"/>
<feature type="transmembrane region" description="Helical" evidence="2">
    <location>
        <begin position="22"/>
        <end position="41"/>
    </location>
</feature>
<keyword evidence="2" id="KW-0812">Transmembrane</keyword>
<proteinExistence type="predicted"/>
<evidence type="ECO:0000256" key="1">
    <source>
        <dbReference type="SAM" id="MobiDB-lite"/>
    </source>
</evidence>
<keyword evidence="2" id="KW-0472">Membrane</keyword>
<feature type="region of interest" description="Disordered" evidence="1">
    <location>
        <begin position="128"/>
        <end position="172"/>
    </location>
</feature>
<organism evidence="3 4">
    <name type="scientific">Lomentospora prolificans</name>
    <dbReference type="NCBI Taxonomy" id="41688"/>
    <lineage>
        <taxon>Eukaryota</taxon>
        <taxon>Fungi</taxon>
        <taxon>Dikarya</taxon>
        <taxon>Ascomycota</taxon>
        <taxon>Pezizomycotina</taxon>
        <taxon>Sordariomycetes</taxon>
        <taxon>Hypocreomycetidae</taxon>
        <taxon>Microascales</taxon>
        <taxon>Microascaceae</taxon>
        <taxon>Lomentospora</taxon>
    </lineage>
</organism>
<dbReference type="VEuPathDB" id="FungiDB:jhhlp_002781"/>
<evidence type="ECO:0000313" key="3">
    <source>
        <dbReference type="EMBL" id="PKS11022.1"/>
    </source>
</evidence>
<dbReference type="EMBL" id="NLAX01000008">
    <property type="protein sequence ID" value="PKS11022.1"/>
    <property type="molecule type" value="Genomic_DNA"/>
</dbReference>
<feature type="compositionally biased region" description="Basic and acidic residues" evidence="1">
    <location>
        <begin position="128"/>
        <end position="164"/>
    </location>
</feature>
<evidence type="ECO:0000313" key="4">
    <source>
        <dbReference type="Proteomes" id="UP000233524"/>
    </source>
</evidence>
<dbReference type="InParanoid" id="A0A2N3NF77"/>
<evidence type="ECO:0000256" key="2">
    <source>
        <dbReference type="SAM" id="Phobius"/>
    </source>
</evidence>
<sequence length="677" mass="77705">MSSGDPPDAPMSSSGGDDITELVVAIVALVISVFAFMTTMLQALQQYYASAAGYSSCREQVIGKWAQFTKRRMKWSEFRMEVQFEVPVIFVARAGNTRGPLGQHPDTPIIQLDGSPGNLDYTADYHQEKQKRMEEDKQKREEEEKQKRKGEDTQREKGGEEPKHQPQKQLVHTADNEKATWYALLMAVYRMEDESRKWQRGQLGYESPCQTTPAHDLVVCMQRKQRTWDSMHKDFEKPYATTTICHFVEICGMLGIYWKEFDLNNDRFRAQGNGFVVYGSHVANLGITFSFQKVSPTWFEKNRVVPSYSVKKLCFGLAPTIFDQSQVYADEPKGLGTLQLGSFGEISQTLVDYGCDARTVNYFRKDHDKARHSHLFPVPFELLGMVGALLHVKNTVFRMLPNPTIFHWNTTSFSLAHLTQDFIVWLRNSKDDRSLPADLEIDTILNAAAVIPDESISELTGGQLIEAVNRLRRYIEDCDTYLHRADVLTLVKDVVRVHIQEVMSILNWKSEAEADDALDGGRVTLRPLRVHHTSRLPDLPNTTHVDEIEEAIQTPKNARERRFVIMSEIDSASFSERHYLLMGMYVSLIRQNVVDTVCEQVRQGVQARARRASIASRAAVDTETNPSSDKRRRKVNEIWCMLMFRMLCWLRLHDFHRKDIQVSKSDVYESRMPVYIV</sequence>
<protein>
    <recommendedName>
        <fullName evidence="5">Modin</fullName>
    </recommendedName>
</protein>
<keyword evidence="4" id="KW-1185">Reference proteome</keyword>
<name>A0A2N3NF77_9PEZI</name>
<keyword evidence="2" id="KW-1133">Transmembrane helix</keyword>
<gene>
    <name evidence="3" type="ORF">jhhlp_002781</name>
</gene>
<comment type="caution">
    <text evidence="3">The sequence shown here is derived from an EMBL/GenBank/DDBJ whole genome shotgun (WGS) entry which is preliminary data.</text>
</comment>
<evidence type="ECO:0008006" key="5">
    <source>
        <dbReference type="Google" id="ProtNLM"/>
    </source>
</evidence>
<dbReference type="STRING" id="41688.A0A2N3NF77"/>
<accession>A0A2N3NF77</accession>
<reference evidence="3 4" key="1">
    <citation type="journal article" date="2017" name="G3 (Bethesda)">
        <title>First Draft Genome Sequence of the Pathogenic Fungus Lomentospora prolificans (Formerly Scedosporium prolificans).</title>
        <authorList>
            <person name="Luo R."/>
            <person name="Zimin A."/>
            <person name="Workman R."/>
            <person name="Fan Y."/>
            <person name="Pertea G."/>
            <person name="Grossman N."/>
            <person name="Wear M.P."/>
            <person name="Jia B."/>
            <person name="Miller H."/>
            <person name="Casadevall A."/>
            <person name="Timp W."/>
            <person name="Zhang S.X."/>
            <person name="Salzberg S.L."/>
        </authorList>
    </citation>
    <scope>NUCLEOTIDE SEQUENCE [LARGE SCALE GENOMIC DNA]</scope>
    <source>
        <strain evidence="3 4">JHH-5317</strain>
    </source>
</reference>
<dbReference type="Proteomes" id="UP000233524">
    <property type="component" value="Unassembled WGS sequence"/>
</dbReference>